<keyword evidence="1" id="KW-0812">Transmembrane</keyword>
<evidence type="ECO:0000313" key="2">
    <source>
        <dbReference type="EMBL" id="KTT15196.1"/>
    </source>
</evidence>
<sequence length="86" mass="9169">MAIAWPAFLAACLLEFLVFALVDPADLHLAGHALALPRQAVYALGFFGFWIVAVVCSATTALLMRTPAQVNEQPGPAGSWEVKEEG</sequence>
<dbReference type="Proteomes" id="UP000072741">
    <property type="component" value="Unassembled WGS sequence"/>
</dbReference>
<gene>
    <name evidence="2" type="ORF">NS331_21470</name>
</gene>
<dbReference type="AlphaFoldDB" id="A0A147GMW4"/>
<proteinExistence type="predicted"/>
<keyword evidence="3" id="KW-1185">Reference proteome</keyword>
<organism evidence="2 3">
    <name type="scientific">Pseudacidovorax intermedius</name>
    <dbReference type="NCBI Taxonomy" id="433924"/>
    <lineage>
        <taxon>Bacteria</taxon>
        <taxon>Pseudomonadati</taxon>
        <taxon>Pseudomonadota</taxon>
        <taxon>Betaproteobacteria</taxon>
        <taxon>Burkholderiales</taxon>
        <taxon>Comamonadaceae</taxon>
        <taxon>Pseudacidovorax</taxon>
    </lineage>
</organism>
<evidence type="ECO:0000256" key="1">
    <source>
        <dbReference type="SAM" id="Phobius"/>
    </source>
</evidence>
<evidence type="ECO:0000313" key="3">
    <source>
        <dbReference type="Proteomes" id="UP000072741"/>
    </source>
</evidence>
<keyword evidence="1" id="KW-0472">Membrane</keyword>
<accession>A0A147GMW4</accession>
<reference evidence="2 3" key="1">
    <citation type="journal article" date="2016" name="Front. Microbiol.">
        <title>Genomic Resource of Rice Seed Associated Bacteria.</title>
        <authorList>
            <person name="Midha S."/>
            <person name="Bansal K."/>
            <person name="Sharma S."/>
            <person name="Kumar N."/>
            <person name="Patil P.P."/>
            <person name="Chaudhry V."/>
            <person name="Patil P.B."/>
        </authorList>
    </citation>
    <scope>NUCLEOTIDE SEQUENCE [LARGE SCALE GENOMIC DNA]</scope>
    <source>
        <strain evidence="2 3">NS331</strain>
    </source>
</reference>
<protein>
    <recommendedName>
        <fullName evidence="4">Transmembrane protein</fullName>
    </recommendedName>
</protein>
<name>A0A147GMW4_9BURK</name>
<dbReference type="OrthoDB" id="6197657at2"/>
<evidence type="ECO:0008006" key="4">
    <source>
        <dbReference type="Google" id="ProtNLM"/>
    </source>
</evidence>
<dbReference type="EMBL" id="LDSL01000151">
    <property type="protein sequence ID" value="KTT15196.1"/>
    <property type="molecule type" value="Genomic_DNA"/>
</dbReference>
<comment type="caution">
    <text evidence="2">The sequence shown here is derived from an EMBL/GenBank/DDBJ whole genome shotgun (WGS) entry which is preliminary data.</text>
</comment>
<dbReference type="PATRIC" id="fig|433924.3.peg.1354"/>
<feature type="transmembrane region" description="Helical" evidence="1">
    <location>
        <begin position="40"/>
        <end position="63"/>
    </location>
</feature>
<keyword evidence="1" id="KW-1133">Transmembrane helix</keyword>